<proteinExistence type="predicted"/>
<dbReference type="RefSeq" id="WP_029990562.1">
    <property type="nucleotide sequence ID" value="NZ_ATMJ01000027.1"/>
</dbReference>
<dbReference type="GO" id="GO:0071111">
    <property type="term" value="F:cyclic-guanylate-specific phosphodiesterase activity"/>
    <property type="evidence" value="ECO:0007669"/>
    <property type="project" value="InterPro"/>
</dbReference>
<dbReference type="AlphaFoldDB" id="A0A085JKP4"/>
<dbReference type="Pfam" id="PF00563">
    <property type="entry name" value="EAL"/>
    <property type="match status" value="1"/>
</dbReference>
<reference evidence="2 3" key="1">
    <citation type="submission" date="2014-05" db="EMBL/GenBank/DDBJ databases">
        <title>ATOL: Assembling a taxonomically balanced genome-scale reconstruction of the evolutionary history of the Enterobacteriaceae.</title>
        <authorList>
            <person name="Plunkett G.III."/>
            <person name="Neeno-Eckwall E.C."/>
            <person name="Glasner J.D."/>
            <person name="Perna N.T."/>
        </authorList>
    </citation>
    <scope>NUCLEOTIDE SEQUENCE [LARGE SCALE GENOMIC DNA]</scope>
    <source>
        <strain evidence="2 3">ATCC 33301</strain>
    </source>
</reference>
<dbReference type="eggNOG" id="COG2200">
    <property type="taxonomic scope" value="Bacteria"/>
</dbReference>
<dbReference type="PANTHER" id="PTHR33121:SF78">
    <property type="entry name" value="CYCLIC DI-GMP PHOSPHODIESTERASE PDEH"/>
    <property type="match status" value="1"/>
</dbReference>
<evidence type="ECO:0000313" key="2">
    <source>
        <dbReference type="EMBL" id="KFD21040.1"/>
    </source>
</evidence>
<dbReference type="InterPro" id="IPR035919">
    <property type="entry name" value="EAL_sf"/>
</dbReference>
<gene>
    <name evidence="2" type="ORF">GTPT_0979</name>
</gene>
<name>A0A085JKP4_9GAMM</name>
<sequence length="232" mass="26398">MSPLQLANFSINFVFQPMFGKTGELLAVECLSRITANHQGTTISPEFFFQSVTPAMSIEILKAQIALIGSYRDWFIRHNVIVTVNIDDKSLDFVNEHYLSEGNAFAGFIHFEVNESSDSLVPESNQAPVFHKQRTFWLDDFGSGLSGFSAVFDNQFRYIKIDRFLFWNFMSKPGGSQLMGALLNFFSLNNCNVVVEGIETDQHEKWLSEMPYYALQGKLWKELTIEELCCAA</sequence>
<evidence type="ECO:0000313" key="3">
    <source>
        <dbReference type="Proteomes" id="UP000028602"/>
    </source>
</evidence>
<feature type="domain" description="EAL" evidence="1">
    <location>
        <begin position="1"/>
        <end position="232"/>
    </location>
</feature>
<dbReference type="InterPro" id="IPR001633">
    <property type="entry name" value="EAL_dom"/>
</dbReference>
<protein>
    <submittedName>
        <fullName evidence="2">GGDEF/EAL domain protein</fullName>
    </submittedName>
</protein>
<dbReference type="PANTHER" id="PTHR33121">
    <property type="entry name" value="CYCLIC DI-GMP PHOSPHODIESTERASE PDEF"/>
    <property type="match status" value="1"/>
</dbReference>
<dbReference type="SUPFAM" id="SSF141868">
    <property type="entry name" value="EAL domain-like"/>
    <property type="match status" value="1"/>
</dbReference>
<dbReference type="SMART" id="SM00052">
    <property type="entry name" value="EAL"/>
    <property type="match status" value="1"/>
</dbReference>
<dbReference type="InterPro" id="IPR050706">
    <property type="entry name" value="Cyclic-di-GMP_PDE-like"/>
</dbReference>
<evidence type="ECO:0000259" key="1">
    <source>
        <dbReference type="PROSITE" id="PS50883"/>
    </source>
</evidence>
<dbReference type="Gene3D" id="3.20.20.450">
    <property type="entry name" value="EAL domain"/>
    <property type="match status" value="1"/>
</dbReference>
<dbReference type="PROSITE" id="PS50883">
    <property type="entry name" value="EAL"/>
    <property type="match status" value="1"/>
</dbReference>
<accession>A0A085JKP4</accession>
<keyword evidence="3" id="KW-1185">Reference proteome</keyword>
<dbReference type="OrthoDB" id="6614383at2"/>
<organism evidence="2 3">
    <name type="scientific">Tatumella ptyseos ATCC 33301</name>
    <dbReference type="NCBI Taxonomy" id="1005995"/>
    <lineage>
        <taxon>Bacteria</taxon>
        <taxon>Pseudomonadati</taxon>
        <taxon>Pseudomonadota</taxon>
        <taxon>Gammaproteobacteria</taxon>
        <taxon>Enterobacterales</taxon>
        <taxon>Erwiniaceae</taxon>
        <taxon>Tatumella</taxon>
    </lineage>
</organism>
<comment type="caution">
    <text evidence="2">The sequence shown here is derived from an EMBL/GenBank/DDBJ whole genome shotgun (WGS) entry which is preliminary data.</text>
</comment>
<dbReference type="EMBL" id="JMPR01000018">
    <property type="protein sequence ID" value="KFD21040.1"/>
    <property type="molecule type" value="Genomic_DNA"/>
</dbReference>
<dbReference type="Proteomes" id="UP000028602">
    <property type="component" value="Unassembled WGS sequence"/>
</dbReference>